<feature type="transmembrane region" description="Helical" evidence="13">
    <location>
        <begin position="110"/>
        <end position="133"/>
    </location>
</feature>
<keyword evidence="6 12" id="KW-1133">Transmembrane helix</keyword>
<keyword evidence="5 12" id="KW-0249">Electron transport</keyword>
<evidence type="ECO:0000256" key="8">
    <source>
        <dbReference type="ARBA" id="ARBA00023136"/>
    </source>
</evidence>
<evidence type="ECO:0000313" key="14">
    <source>
        <dbReference type="EMBL" id="PFV28650.1"/>
    </source>
</evidence>
<evidence type="ECO:0000313" key="15">
    <source>
        <dbReference type="Proteomes" id="UP000223366"/>
    </source>
</evidence>
<evidence type="ECO:0000256" key="5">
    <source>
        <dbReference type="ARBA" id="ARBA00022982"/>
    </source>
</evidence>
<dbReference type="PIRSF" id="PIRSF036659">
    <property type="entry name" value="BdbC"/>
    <property type="match status" value="1"/>
</dbReference>
<dbReference type="PANTHER" id="PTHR43469:SF1">
    <property type="entry name" value="SPBETA PROPHAGE-DERIVED DISULFIDE BOND FORMATION PROTEIN B"/>
    <property type="match status" value="1"/>
</dbReference>
<comment type="similarity">
    <text evidence="2 12">Belongs to the DsbB family. BdbC subfamily.</text>
</comment>
<keyword evidence="9 12" id="KW-1015">Disulfide bond</keyword>
<dbReference type="InterPro" id="IPR003752">
    <property type="entry name" value="DiS_bond_form_DsbB/BdbC"/>
</dbReference>
<evidence type="ECO:0000256" key="4">
    <source>
        <dbReference type="ARBA" id="ARBA00022692"/>
    </source>
</evidence>
<dbReference type="EMBL" id="NVDU01000046">
    <property type="protein sequence ID" value="PFV28650.1"/>
    <property type="molecule type" value="Genomic_DNA"/>
</dbReference>
<dbReference type="InterPro" id="IPR023380">
    <property type="entry name" value="DsbB-like_sf"/>
</dbReference>
<protein>
    <recommendedName>
        <fullName evidence="12">Probable disulfide formation protein</fullName>
    </recommendedName>
    <alternativeName>
        <fullName evidence="12">Disulfide oxidoreductase</fullName>
    </alternativeName>
    <alternativeName>
        <fullName evidence="12">Thiol-disulfide oxidoreductase</fullName>
    </alternativeName>
</protein>
<sequence length="135" mass="15814">MFNFIIKYRLHISWVIALYASIISLSFSKIFGFIPCELCWYQRILMYPLVIIIFIVIYTENPKAKLYILPFSIMGLLMSFYHILIQKIPSLSKITSCKELIPCNVDYLNWFGFITIPMLAFVAFLLITILVSLKK</sequence>
<organism evidence="14 15">
    <name type="scientific">Bacillus thuringiensis</name>
    <dbReference type="NCBI Taxonomy" id="1428"/>
    <lineage>
        <taxon>Bacteria</taxon>
        <taxon>Bacillati</taxon>
        <taxon>Bacillota</taxon>
        <taxon>Bacilli</taxon>
        <taxon>Bacillales</taxon>
        <taxon>Bacillaceae</taxon>
        <taxon>Bacillus</taxon>
        <taxon>Bacillus cereus group</taxon>
    </lineage>
</organism>
<evidence type="ECO:0000256" key="10">
    <source>
        <dbReference type="ARBA" id="ARBA00023186"/>
    </source>
</evidence>
<evidence type="ECO:0000256" key="1">
    <source>
        <dbReference type="ARBA" id="ARBA00004141"/>
    </source>
</evidence>
<keyword evidence="4 12" id="KW-0812">Transmembrane</keyword>
<dbReference type="PANTHER" id="PTHR43469">
    <property type="entry name" value="DISULFIDE FORMATION PROTEIN-RELATED"/>
    <property type="match status" value="1"/>
</dbReference>
<dbReference type="Proteomes" id="UP000223366">
    <property type="component" value="Unassembled WGS sequence"/>
</dbReference>
<keyword evidence="12" id="KW-1003">Cell membrane</keyword>
<evidence type="ECO:0000256" key="12">
    <source>
        <dbReference type="HAMAP-Rule" id="MF_00287"/>
    </source>
</evidence>
<gene>
    <name evidence="12" type="primary">bdbC</name>
    <name evidence="14" type="ORF">COK99_20125</name>
</gene>
<dbReference type="NCBIfam" id="NF002849">
    <property type="entry name" value="PRK03113.1"/>
    <property type="match status" value="1"/>
</dbReference>
<evidence type="ECO:0000256" key="2">
    <source>
        <dbReference type="ARBA" id="ARBA00007602"/>
    </source>
</evidence>
<keyword evidence="7 12" id="KW-0560">Oxidoreductase</keyword>
<keyword evidence="10 12" id="KW-0143">Chaperone</keyword>
<evidence type="ECO:0000256" key="9">
    <source>
        <dbReference type="ARBA" id="ARBA00023157"/>
    </source>
</evidence>
<keyword evidence="8 12" id="KW-0472">Membrane</keyword>
<dbReference type="GO" id="GO:0006457">
    <property type="term" value="P:protein folding"/>
    <property type="evidence" value="ECO:0007669"/>
    <property type="project" value="InterPro"/>
</dbReference>
<keyword evidence="3 12" id="KW-0813">Transport</keyword>
<dbReference type="HAMAP" id="MF_00287">
    <property type="entry name" value="BdbC"/>
    <property type="match status" value="1"/>
</dbReference>
<comment type="subcellular location">
    <subcellularLocation>
        <location evidence="12">Cell membrane</location>
        <topology evidence="12">Multi-pass membrane protein</topology>
    </subcellularLocation>
    <subcellularLocation>
        <location evidence="1">Membrane</location>
        <topology evidence="1">Multi-pass membrane protein</topology>
    </subcellularLocation>
</comment>
<evidence type="ECO:0000256" key="13">
    <source>
        <dbReference type="SAM" id="Phobius"/>
    </source>
</evidence>
<dbReference type="Gene3D" id="1.20.1550.10">
    <property type="entry name" value="DsbB-like"/>
    <property type="match status" value="1"/>
</dbReference>
<reference evidence="14 15" key="1">
    <citation type="submission" date="2017-09" db="EMBL/GenBank/DDBJ databases">
        <title>Large-scale bioinformatics analysis of Bacillus genomes uncovers conserved roles of natural products in bacterial physiology.</title>
        <authorList>
            <consortium name="Agbiome Team Llc"/>
            <person name="Bleich R.M."/>
            <person name="Grubbs K.J."/>
            <person name="Santa Maria K.C."/>
            <person name="Allen S.E."/>
            <person name="Farag S."/>
            <person name="Shank E.A."/>
            <person name="Bowers A."/>
        </authorList>
    </citation>
    <scope>NUCLEOTIDE SEQUENCE [LARGE SCALE GENOMIC DNA]</scope>
    <source>
        <strain evidence="14 15">AFS060060</strain>
    </source>
</reference>
<dbReference type="InterPro" id="IPR012187">
    <property type="entry name" value="Disulphide_bond_form_BdbC"/>
</dbReference>
<evidence type="ECO:0000256" key="11">
    <source>
        <dbReference type="ARBA" id="ARBA00023284"/>
    </source>
</evidence>
<evidence type="ECO:0000256" key="6">
    <source>
        <dbReference type="ARBA" id="ARBA00022989"/>
    </source>
</evidence>
<comment type="caution">
    <text evidence="14">The sequence shown here is derived from an EMBL/GenBank/DDBJ whole genome shotgun (WGS) entry which is preliminary data.</text>
</comment>
<proteinExistence type="inferred from homology"/>
<name>A0A9X7GCC9_BACTU</name>
<feature type="transmembrane region" description="Helical" evidence="13">
    <location>
        <begin position="12"/>
        <end position="34"/>
    </location>
</feature>
<evidence type="ECO:0000256" key="3">
    <source>
        <dbReference type="ARBA" id="ARBA00022448"/>
    </source>
</evidence>
<feature type="transmembrane region" description="Helical" evidence="13">
    <location>
        <begin position="40"/>
        <end position="59"/>
    </location>
</feature>
<dbReference type="RefSeq" id="WP_098685913.1">
    <property type="nucleotide sequence ID" value="NZ_CP185991.1"/>
</dbReference>
<keyword evidence="11 12" id="KW-0676">Redox-active center</keyword>
<feature type="disulfide bond" description="Redox-active" evidence="12">
    <location>
        <begin position="97"/>
        <end position="103"/>
    </location>
</feature>
<comment type="function">
    <text evidence="12">Required for disulfide bond formation in some proteins.</text>
</comment>
<dbReference type="AlphaFoldDB" id="A0A9X7GCC9"/>
<dbReference type="Pfam" id="PF02600">
    <property type="entry name" value="DsbB"/>
    <property type="match status" value="1"/>
</dbReference>
<accession>A0A9X7GCC9</accession>
<feature type="transmembrane region" description="Helical" evidence="13">
    <location>
        <begin position="66"/>
        <end position="85"/>
    </location>
</feature>
<dbReference type="SUPFAM" id="SSF158442">
    <property type="entry name" value="DsbB-like"/>
    <property type="match status" value="1"/>
</dbReference>
<dbReference type="GO" id="GO:0015035">
    <property type="term" value="F:protein-disulfide reductase activity"/>
    <property type="evidence" value="ECO:0007669"/>
    <property type="project" value="UniProtKB-UniRule"/>
</dbReference>
<feature type="disulfide bond" description="Redox-active" evidence="12">
    <location>
        <begin position="36"/>
        <end position="39"/>
    </location>
</feature>
<evidence type="ECO:0000256" key="7">
    <source>
        <dbReference type="ARBA" id="ARBA00023002"/>
    </source>
</evidence>
<dbReference type="GO" id="GO:0005886">
    <property type="term" value="C:plasma membrane"/>
    <property type="evidence" value="ECO:0007669"/>
    <property type="project" value="UniProtKB-SubCell"/>
</dbReference>